<dbReference type="InterPro" id="IPR020845">
    <property type="entry name" value="AMP-binding_CS"/>
</dbReference>
<dbReference type="SUPFAM" id="SSF56801">
    <property type="entry name" value="Acetyl-CoA synthetase-like"/>
    <property type="match status" value="1"/>
</dbReference>
<feature type="domain" description="Carrier" evidence="3">
    <location>
        <begin position="587"/>
        <end position="667"/>
    </location>
</feature>
<evidence type="ECO:0000313" key="5">
    <source>
        <dbReference type="Proteomes" id="UP000308197"/>
    </source>
</evidence>
<organism evidence="4 5">
    <name type="scientific">Polyporus arcularius HHB13444</name>
    <dbReference type="NCBI Taxonomy" id="1314778"/>
    <lineage>
        <taxon>Eukaryota</taxon>
        <taxon>Fungi</taxon>
        <taxon>Dikarya</taxon>
        <taxon>Basidiomycota</taxon>
        <taxon>Agaricomycotina</taxon>
        <taxon>Agaricomycetes</taxon>
        <taxon>Polyporales</taxon>
        <taxon>Polyporaceae</taxon>
        <taxon>Polyporus</taxon>
    </lineage>
</organism>
<gene>
    <name evidence="4" type="ORF">K466DRAFT_229153</name>
</gene>
<dbReference type="InterPro" id="IPR020806">
    <property type="entry name" value="PKS_PP-bd"/>
</dbReference>
<accession>A0A5C3P3V4</accession>
<dbReference type="SUPFAM" id="SSF51735">
    <property type="entry name" value="NAD(P)-binding Rossmann-fold domains"/>
    <property type="match status" value="1"/>
</dbReference>
<dbReference type="Gene3D" id="3.40.50.720">
    <property type="entry name" value="NAD(P)-binding Rossmann-like Domain"/>
    <property type="match status" value="1"/>
</dbReference>
<dbReference type="Proteomes" id="UP000308197">
    <property type="component" value="Unassembled WGS sequence"/>
</dbReference>
<dbReference type="SMART" id="SM00823">
    <property type="entry name" value="PKS_PP"/>
    <property type="match status" value="1"/>
</dbReference>
<dbReference type="InterPro" id="IPR036291">
    <property type="entry name" value="NAD(P)-bd_dom_sf"/>
</dbReference>
<dbReference type="Pfam" id="PF07993">
    <property type="entry name" value="NAD_binding_4"/>
    <property type="match status" value="1"/>
</dbReference>
<dbReference type="AlphaFoldDB" id="A0A5C3P3V4"/>
<dbReference type="InParanoid" id="A0A5C3P3V4"/>
<dbReference type="InterPro" id="IPR042099">
    <property type="entry name" value="ANL_N_sf"/>
</dbReference>
<dbReference type="GO" id="GO:0031177">
    <property type="term" value="F:phosphopantetheine binding"/>
    <property type="evidence" value="ECO:0007669"/>
    <property type="project" value="InterPro"/>
</dbReference>
<proteinExistence type="predicted"/>
<dbReference type="Pfam" id="PF00550">
    <property type="entry name" value="PP-binding"/>
    <property type="match status" value="1"/>
</dbReference>
<dbReference type="InterPro" id="IPR036736">
    <property type="entry name" value="ACP-like_sf"/>
</dbReference>
<dbReference type="InterPro" id="IPR000873">
    <property type="entry name" value="AMP-dep_synth/lig_dom"/>
</dbReference>
<sequence>MSTTFSPPLFPPVVPIPEYLLRVASTHPDREVVCYLQDGASEEEASTTSITWRQFLADVWARVDYFVEVTGLQPRTLGRERVVVGLLAESNYVFLVDLVAMFMLRWQVLLISVRNSPDAIHHLMHSTGCSAVLVDSAISHLHVDILRKDPVTGVTPTVVLRPPVSSDATRDGLERARSFMEHSADIAPADLRKEAEGGAFFLHTSGSTGHPKPIAWSHEFLLAISAANGRDRAKCNDDLLYTCFPMFHAGGICTSFPFFLGSGASFVCVDTWRSVSVDTVLRHLRVLKHRKVDVSLPPSMLEDIADARDTYAVAILAAQSTVFWGGAPLRENAGHYLVQNGVRLVAWGGSTEAGPLARSSLEVGADPADWMYMRLVDYYEFNWYPMKGDPHGRYNLIVSPIHATPPIVNSLDPIGFATVDGWLQHTDPEKGHLWKPAGRLDDVTVLSNGEKTDNKQLEELLCTSPFIYHAIIFGSGRFVNGAIISPPSGILTKHSTDEDVSAYLDRIWPHIEGHVNKVVPQHSRLLRCMVLVARPNRPFLVSDKGTVKTKASLALYADDIERAYEALERGMDAAANVHPTLPVDDAAASEEAVLRFVQTIVGDALERKLAPEDDFFRNGMDSLLATKLRTSLSAAVRRAGISASLPRNVVYAHPTCLALSRYLCAFALAKPEHVEDVIADAPTATVESMITKYTADLPHHTGTLPLPTDGDVYAITGTTGSLGAAYVAHLLAQPSVRKIYMLNRGHASRSMASRQEAAFQDKGLDLAALQNAVRDGRVEYVEIEVGKAKLGISDDVYMKLSSELTHIVHNAWLLNFNLFLPSFEPHVAGVRAVLDLALSSPFCQPPHVSFISSIGAVGRWPFDRPVPEASLNSPEFAIPQGYSYSKYVSEQILQIAVAQRPILRAAVIRCGQLSGALATGAWAKSEYVPRLLRSADALGIVPTGLHPVRWLPVDVAADILFREVSHACAQPAPGPLRYYTLDNVLSTPWQRVIDALAVYRGERLLVKVPMGEFLDEVRKHPDSPAFEVVEHLEDLLVTSPVPPLDATQARKASGNLVDCEISPELALTYVRYACSS</sequence>
<evidence type="ECO:0000256" key="1">
    <source>
        <dbReference type="ARBA" id="ARBA00022450"/>
    </source>
</evidence>
<dbReference type="Pfam" id="PF00501">
    <property type="entry name" value="AMP-binding"/>
    <property type="match status" value="1"/>
</dbReference>
<name>A0A5C3P3V4_9APHY</name>
<dbReference type="SUPFAM" id="SSF47336">
    <property type="entry name" value="ACP-like"/>
    <property type="match status" value="1"/>
</dbReference>
<dbReference type="PROSITE" id="PS00455">
    <property type="entry name" value="AMP_BINDING"/>
    <property type="match status" value="1"/>
</dbReference>
<evidence type="ECO:0000256" key="2">
    <source>
        <dbReference type="ARBA" id="ARBA00022553"/>
    </source>
</evidence>
<protein>
    <submittedName>
        <fullName evidence="4">Acetyl-CoA synthetase-like protein</fullName>
    </submittedName>
</protein>
<dbReference type="InterPro" id="IPR051414">
    <property type="entry name" value="Adenylate-forming_Reductase"/>
</dbReference>
<keyword evidence="1" id="KW-0596">Phosphopantetheine</keyword>
<dbReference type="Gene3D" id="3.40.50.12780">
    <property type="entry name" value="N-terminal domain of ligase-like"/>
    <property type="match status" value="1"/>
</dbReference>
<dbReference type="InterPro" id="IPR013120">
    <property type="entry name" value="FAR_NAD-bd"/>
</dbReference>
<dbReference type="EMBL" id="ML211323">
    <property type="protein sequence ID" value="TFK84336.1"/>
    <property type="molecule type" value="Genomic_DNA"/>
</dbReference>
<dbReference type="PROSITE" id="PS50075">
    <property type="entry name" value="CARRIER"/>
    <property type="match status" value="1"/>
</dbReference>
<dbReference type="PANTHER" id="PTHR43439:SF2">
    <property type="entry name" value="ENZYME, PUTATIVE (JCVI)-RELATED"/>
    <property type="match status" value="1"/>
</dbReference>
<dbReference type="InterPro" id="IPR009081">
    <property type="entry name" value="PP-bd_ACP"/>
</dbReference>
<evidence type="ECO:0000313" key="4">
    <source>
        <dbReference type="EMBL" id="TFK84336.1"/>
    </source>
</evidence>
<dbReference type="STRING" id="1314778.A0A5C3P3V4"/>
<dbReference type="Pfam" id="PF23562">
    <property type="entry name" value="AMP-binding_C_3"/>
    <property type="match status" value="1"/>
</dbReference>
<dbReference type="PANTHER" id="PTHR43439">
    <property type="entry name" value="PHENYLACETATE-COENZYME A LIGASE"/>
    <property type="match status" value="1"/>
</dbReference>
<keyword evidence="5" id="KW-1185">Reference proteome</keyword>
<reference evidence="4 5" key="1">
    <citation type="journal article" date="2019" name="Nat. Ecol. Evol.">
        <title>Megaphylogeny resolves global patterns of mushroom evolution.</title>
        <authorList>
            <person name="Varga T."/>
            <person name="Krizsan K."/>
            <person name="Foldi C."/>
            <person name="Dima B."/>
            <person name="Sanchez-Garcia M."/>
            <person name="Sanchez-Ramirez S."/>
            <person name="Szollosi G.J."/>
            <person name="Szarkandi J.G."/>
            <person name="Papp V."/>
            <person name="Albert L."/>
            <person name="Andreopoulos W."/>
            <person name="Angelini C."/>
            <person name="Antonin V."/>
            <person name="Barry K.W."/>
            <person name="Bougher N.L."/>
            <person name="Buchanan P."/>
            <person name="Buyck B."/>
            <person name="Bense V."/>
            <person name="Catcheside P."/>
            <person name="Chovatia M."/>
            <person name="Cooper J."/>
            <person name="Damon W."/>
            <person name="Desjardin D."/>
            <person name="Finy P."/>
            <person name="Geml J."/>
            <person name="Haridas S."/>
            <person name="Hughes K."/>
            <person name="Justo A."/>
            <person name="Karasinski D."/>
            <person name="Kautmanova I."/>
            <person name="Kiss B."/>
            <person name="Kocsube S."/>
            <person name="Kotiranta H."/>
            <person name="LaButti K.M."/>
            <person name="Lechner B.E."/>
            <person name="Liimatainen K."/>
            <person name="Lipzen A."/>
            <person name="Lukacs Z."/>
            <person name="Mihaltcheva S."/>
            <person name="Morgado L.N."/>
            <person name="Niskanen T."/>
            <person name="Noordeloos M.E."/>
            <person name="Ohm R.A."/>
            <person name="Ortiz-Santana B."/>
            <person name="Ovrebo C."/>
            <person name="Racz N."/>
            <person name="Riley R."/>
            <person name="Savchenko A."/>
            <person name="Shiryaev A."/>
            <person name="Soop K."/>
            <person name="Spirin V."/>
            <person name="Szebenyi C."/>
            <person name="Tomsovsky M."/>
            <person name="Tulloss R.E."/>
            <person name="Uehling J."/>
            <person name="Grigoriev I.V."/>
            <person name="Vagvolgyi C."/>
            <person name="Papp T."/>
            <person name="Martin F.M."/>
            <person name="Miettinen O."/>
            <person name="Hibbett D.S."/>
            <person name="Nagy L.G."/>
        </authorList>
    </citation>
    <scope>NUCLEOTIDE SEQUENCE [LARGE SCALE GENOMIC DNA]</scope>
    <source>
        <strain evidence="4 5">HHB13444</strain>
    </source>
</reference>
<evidence type="ECO:0000259" key="3">
    <source>
        <dbReference type="PROSITE" id="PS50075"/>
    </source>
</evidence>
<keyword evidence="2" id="KW-0597">Phosphoprotein</keyword>
<dbReference type="Gene3D" id="1.10.1200.10">
    <property type="entry name" value="ACP-like"/>
    <property type="match status" value="1"/>
</dbReference>